<dbReference type="PRINTS" id="PR00368">
    <property type="entry name" value="FADPNR"/>
</dbReference>
<evidence type="ECO:0000256" key="3">
    <source>
        <dbReference type="ARBA" id="ARBA00022630"/>
    </source>
</evidence>
<dbReference type="InterPro" id="IPR023753">
    <property type="entry name" value="FAD/NAD-binding_dom"/>
</dbReference>
<keyword evidence="4" id="KW-0274">FAD</keyword>
<dbReference type="GO" id="GO:0016491">
    <property type="term" value="F:oxidoreductase activity"/>
    <property type="evidence" value="ECO:0007669"/>
    <property type="project" value="UniProtKB-KW"/>
</dbReference>
<dbReference type="RefSeq" id="WP_344724606.1">
    <property type="nucleotide sequence ID" value="NZ_BAAAUS010000027.1"/>
</dbReference>
<feature type="domain" description="FAD/NAD(P)-binding" evidence="6">
    <location>
        <begin position="9"/>
        <end position="303"/>
    </location>
</feature>
<organism evidence="7 8">
    <name type="scientific">Pseudonocardia yunnanensis</name>
    <dbReference type="NCBI Taxonomy" id="58107"/>
    <lineage>
        <taxon>Bacteria</taxon>
        <taxon>Bacillati</taxon>
        <taxon>Actinomycetota</taxon>
        <taxon>Actinomycetes</taxon>
        <taxon>Pseudonocardiales</taxon>
        <taxon>Pseudonocardiaceae</taxon>
        <taxon>Pseudonocardia</taxon>
    </lineage>
</organism>
<comment type="cofactor">
    <cofactor evidence="1">
        <name>FAD</name>
        <dbReference type="ChEBI" id="CHEBI:57692"/>
    </cofactor>
</comment>
<keyword evidence="8" id="KW-1185">Reference proteome</keyword>
<gene>
    <name evidence="7" type="ORF">ACFSJD_00075</name>
</gene>
<dbReference type="Pfam" id="PF07992">
    <property type="entry name" value="Pyr_redox_2"/>
    <property type="match status" value="1"/>
</dbReference>
<comment type="similarity">
    <text evidence="2">Belongs to the NADH dehydrogenase family.</text>
</comment>
<evidence type="ECO:0000256" key="2">
    <source>
        <dbReference type="ARBA" id="ARBA00005272"/>
    </source>
</evidence>
<dbReference type="Proteomes" id="UP001597114">
    <property type="component" value="Unassembled WGS sequence"/>
</dbReference>
<sequence>MAERGERVHTVVLGAGYTGTLTAIRLARRVRRGAVTLVNPSPLFTERLRMHQLATGQQLAEIALPDLLAATGATFVQGRARGIELAARRIDIDTDEGVTQIGFDHLVCATGSATDRAAVPGISEHAHTLDGPGAAAALAARLRGLPRGGSVVVCGNGFTGVEAATEIAESFPHLRVMLLGRGEAGATMGAGARAHLDAALNRLHIGVRSGVEVRKILPDAVELAGGELVRFDACLWTGGFVAPPLAREAGLHVDGQGRVIVDAFLRSVSHPEVFAVGDSAAVAMPWGVVHGTCQSGIPSAAHAADNVARTIAGRTRRPFRFGYIHQPVSLGRRDAVIQFTRPDDSPRRWYLSGRAAVAYKELVTSSPPITFRLSRHFRVPQRLLASRGGTTTR</sequence>
<reference evidence="8" key="1">
    <citation type="journal article" date="2019" name="Int. J. Syst. Evol. Microbiol.">
        <title>The Global Catalogue of Microorganisms (GCM) 10K type strain sequencing project: providing services to taxonomists for standard genome sequencing and annotation.</title>
        <authorList>
            <consortium name="The Broad Institute Genomics Platform"/>
            <consortium name="The Broad Institute Genome Sequencing Center for Infectious Disease"/>
            <person name="Wu L."/>
            <person name="Ma J."/>
        </authorList>
    </citation>
    <scope>NUCLEOTIDE SEQUENCE [LARGE SCALE GENOMIC DNA]</scope>
    <source>
        <strain evidence="8">CCM 7043</strain>
    </source>
</reference>
<name>A0ABW4EP78_9PSEU</name>
<proteinExistence type="inferred from homology"/>
<dbReference type="SUPFAM" id="SSF51905">
    <property type="entry name" value="FAD/NAD(P)-binding domain"/>
    <property type="match status" value="1"/>
</dbReference>
<evidence type="ECO:0000313" key="7">
    <source>
        <dbReference type="EMBL" id="MFD1515859.1"/>
    </source>
</evidence>
<dbReference type="InterPro" id="IPR036188">
    <property type="entry name" value="FAD/NAD-bd_sf"/>
</dbReference>
<dbReference type="Gene3D" id="3.50.50.100">
    <property type="match status" value="1"/>
</dbReference>
<dbReference type="PANTHER" id="PTHR42913">
    <property type="entry name" value="APOPTOSIS-INDUCING FACTOR 1"/>
    <property type="match status" value="1"/>
</dbReference>
<dbReference type="PANTHER" id="PTHR42913:SF3">
    <property type="entry name" value="64 KDA MITOCHONDRIAL NADH DEHYDROGENASE (EUROFUNG)"/>
    <property type="match status" value="1"/>
</dbReference>
<evidence type="ECO:0000256" key="5">
    <source>
        <dbReference type="ARBA" id="ARBA00023002"/>
    </source>
</evidence>
<accession>A0ABW4EP78</accession>
<protein>
    <submittedName>
        <fullName evidence="7">NAD(P)/FAD-dependent oxidoreductase</fullName>
        <ecNumber evidence="7">1.6.5.-</ecNumber>
    </submittedName>
</protein>
<dbReference type="EC" id="1.6.5.-" evidence="7"/>
<comment type="caution">
    <text evidence="7">The sequence shown here is derived from an EMBL/GenBank/DDBJ whole genome shotgun (WGS) entry which is preliminary data.</text>
</comment>
<evidence type="ECO:0000256" key="4">
    <source>
        <dbReference type="ARBA" id="ARBA00022827"/>
    </source>
</evidence>
<evidence type="ECO:0000259" key="6">
    <source>
        <dbReference type="Pfam" id="PF07992"/>
    </source>
</evidence>
<dbReference type="InterPro" id="IPR051169">
    <property type="entry name" value="NADH-Q_oxidoreductase"/>
</dbReference>
<evidence type="ECO:0000313" key="8">
    <source>
        <dbReference type="Proteomes" id="UP001597114"/>
    </source>
</evidence>
<keyword evidence="3" id="KW-0285">Flavoprotein</keyword>
<keyword evidence="5 7" id="KW-0560">Oxidoreductase</keyword>
<evidence type="ECO:0000256" key="1">
    <source>
        <dbReference type="ARBA" id="ARBA00001974"/>
    </source>
</evidence>
<dbReference type="PRINTS" id="PR00469">
    <property type="entry name" value="PNDRDTASEII"/>
</dbReference>
<dbReference type="EMBL" id="JBHUCO010000001">
    <property type="protein sequence ID" value="MFD1515859.1"/>
    <property type="molecule type" value="Genomic_DNA"/>
</dbReference>